<dbReference type="EMBL" id="HBIU01002357">
    <property type="protein sequence ID" value="CAE0621382.1"/>
    <property type="molecule type" value="Transcribed_RNA"/>
</dbReference>
<protein>
    <submittedName>
        <fullName evidence="1">Uncharacterized protein</fullName>
    </submittedName>
</protein>
<proteinExistence type="predicted"/>
<dbReference type="AlphaFoldDB" id="A0A7S3UPV4"/>
<sequence>MTGENTIIIIIIRKNGEEITPGIEEGKLERSSKARKLTAVRKDQGIENMTTERVYHLGEKKEEAEVEVGIVATHHIQTQKEKEKKEAAGRRMNKVVEEEEMRITTTSATRRKNVDRRSIMVSMIEEEDNNQLLEQQE</sequence>
<evidence type="ECO:0000313" key="1">
    <source>
        <dbReference type="EMBL" id="CAE0621382.1"/>
    </source>
</evidence>
<gene>
    <name evidence="1" type="ORF">HAKA00212_LOCUS809</name>
</gene>
<accession>A0A7S3UPV4</accession>
<reference evidence="1" key="1">
    <citation type="submission" date="2021-01" db="EMBL/GenBank/DDBJ databases">
        <authorList>
            <person name="Corre E."/>
            <person name="Pelletier E."/>
            <person name="Niang G."/>
            <person name="Scheremetjew M."/>
            <person name="Finn R."/>
            <person name="Kale V."/>
            <person name="Holt S."/>
            <person name="Cochrane G."/>
            <person name="Meng A."/>
            <person name="Brown T."/>
            <person name="Cohen L."/>
        </authorList>
    </citation>
    <scope>NUCLEOTIDE SEQUENCE</scope>
    <source>
        <strain evidence="1">CCMP3107</strain>
    </source>
</reference>
<organism evidence="1">
    <name type="scientific">Heterosigma akashiwo</name>
    <name type="common">Chromophytic alga</name>
    <name type="synonym">Heterosigma carterae</name>
    <dbReference type="NCBI Taxonomy" id="2829"/>
    <lineage>
        <taxon>Eukaryota</taxon>
        <taxon>Sar</taxon>
        <taxon>Stramenopiles</taxon>
        <taxon>Ochrophyta</taxon>
        <taxon>Raphidophyceae</taxon>
        <taxon>Chattonellales</taxon>
        <taxon>Chattonellaceae</taxon>
        <taxon>Heterosigma</taxon>
    </lineage>
</organism>
<name>A0A7S3UPV4_HETAK</name>